<evidence type="ECO:0000313" key="3">
    <source>
        <dbReference type="Proteomes" id="UP001478817"/>
    </source>
</evidence>
<protein>
    <submittedName>
        <fullName evidence="2">GNAT family N-acetyltransferase</fullName>
        <ecNumber evidence="2">2.3.1.-</ecNumber>
    </submittedName>
</protein>
<organism evidence="2 3">
    <name type="scientific">Paratractidigestivibacter faecalis</name>
    <dbReference type="NCBI Taxonomy" id="2292441"/>
    <lineage>
        <taxon>Bacteria</taxon>
        <taxon>Bacillati</taxon>
        <taxon>Actinomycetota</taxon>
        <taxon>Coriobacteriia</taxon>
        <taxon>Coriobacteriales</taxon>
        <taxon>Atopobiaceae</taxon>
        <taxon>Paratractidigestivibacter</taxon>
    </lineage>
</organism>
<keyword evidence="3" id="KW-1185">Reference proteome</keyword>
<proteinExistence type="predicted"/>
<dbReference type="Pfam" id="PF13472">
    <property type="entry name" value="Lipase_GDSL_2"/>
    <property type="match status" value="1"/>
</dbReference>
<dbReference type="GO" id="GO:0016746">
    <property type="term" value="F:acyltransferase activity"/>
    <property type="evidence" value="ECO:0007669"/>
    <property type="project" value="UniProtKB-KW"/>
</dbReference>
<gene>
    <name evidence="2" type="ORF">AAAT05_02610</name>
</gene>
<dbReference type="Gene3D" id="3.40.630.30">
    <property type="match status" value="1"/>
</dbReference>
<feature type="domain" description="N-acetyltransferase" evidence="1">
    <location>
        <begin position="481"/>
        <end position="604"/>
    </location>
</feature>
<dbReference type="Gene3D" id="3.40.50.1110">
    <property type="entry name" value="SGNH hydrolase"/>
    <property type="match status" value="1"/>
</dbReference>
<dbReference type="InterPro" id="IPR013653">
    <property type="entry name" value="GCN5-like_dom"/>
</dbReference>
<accession>A0ABV1IEA6</accession>
<dbReference type="SUPFAM" id="SSF52266">
    <property type="entry name" value="SGNH hydrolase"/>
    <property type="match status" value="1"/>
</dbReference>
<dbReference type="Pfam" id="PF08445">
    <property type="entry name" value="FR47"/>
    <property type="match status" value="1"/>
</dbReference>
<dbReference type="CDD" id="cd00229">
    <property type="entry name" value="SGNH_hydrolase"/>
    <property type="match status" value="1"/>
</dbReference>
<dbReference type="InterPro" id="IPR013830">
    <property type="entry name" value="SGNH_hydro"/>
</dbReference>
<dbReference type="RefSeq" id="WP_349181683.1">
    <property type="nucleotide sequence ID" value="NZ_JBBNGS010000003.1"/>
</dbReference>
<name>A0ABV1IEA6_9ACTN</name>
<dbReference type="InterPro" id="IPR000182">
    <property type="entry name" value="GNAT_dom"/>
</dbReference>
<dbReference type="Gene3D" id="2.60.120.260">
    <property type="entry name" value="Galactose-binding domain-like"/>
    <property type="match status" value="1"/>
</dbReference>
<dbReference type="InterPro" id="IPR036514">
    <property type="entry name" value="SGNH_hydro_sf"/>
</dbReference>
<evidence type="ECO:0000259" key="1">
    <source>
        <dbReference type="PROSITE" id="PS51186"/>
    </source>
</evidence>
<dbReference type="EC" id="2.3.1.-" evidence="2"/>
<keyword evidence="2" id="KW-0012">Acyltransferase</keyword>
<reference evidence="2 3" key="1">
    <citation type="submission" date="2024-04" db="EMBL/GenBank/DDBJ databases">
        <title>Human intestinal bacterial collection.</title>
        <authorList>
            <person name="Pauvert C."/>
            <person name="Hitch T.C.A."/>
            <person name="Clavel T."/>
        </authorList>
    </citation>
    <scope>NUCLEOTIDE SEQUENCE [LARGE SCALE GENOMIC DNA]</scope>
    <source>
        <strain evidence="2 3">CLA-AA-H197</strain>
    </source>
</reference>
<keyword evidence="2" id="KW-0808">Transferase</keyword>
<sequence>MGPKVSCAAEGLLHGVVGSDTDENGWTRPQRFTAGQLKALGSCRAWHPGLYRQLAAATAGVSLQFETDSSNVWLEAEMDPMPRGSAAVVADVERYGTGVTPPYDGFSADVDDVHLPLALPGEDGLVSFCVDVAEAPEPGVQRLPGMGGASTHRVTIWLPCLGGCEVRSVMGDGTFIEPVAERGQLLVLGDSIAQGYVTCDPGLAWPCRLAAQLGLDLLNQGVGGQVFQPGALVGMAGAVRPEHIVVEFGANYRFEPCQAGRVEQEVRTYLYEVAAAWPEVPTWVMTTLPYTEVAYPNHPRSCFAEVDAIIRRCAARHGSMRVVDGSALLDAGDLERLLADDSDHPGPAGQAMLAERLGFVVAARTEDEPLRRERALSLLSRSGEKGLPLMETLRRGVGEVLLAQRGCVLLRATDGMQMLWATNRKLARQAVRCLGGARVTCLLGSRTTAADVARELGAEGCEGCLSYSFRGVSAPLGETSRDIRVLTAAYEGQILEHYAHPEYLEPGELARALEGGRVLGGFEDGRLCAFVGEHAEGSIGLLEVFEGSRRRGWGQALLAAKVAQQLDEGVVPWAEVWPENEASRSLMEKAGFSCAPADGMWFIS</sequence>
<comment type="caution">
    <text evidence="2">The sequence shown here is derived from an EMBL/GenBank/DDBJ whole genome shotgun (WGS) entry which is preliminary data.</text>
</comment>
<dbReference type="InterPro" id="IPR016181">
    <property type="entry name" value="Acyl_CoA_acyltransferase"/>
</dbReference>
<evidence type="ECO:0000313" key="2">
    <source>
        <dbReference type="EMBL" id="MEQ2637242.1"/>
    </source>
</evidence>
<dbReference type="EMBL" id="JBBNGS010000003">
    <property type="protein sequence ID" value="MEQ2637242.1"/>
    <property type="molecule type" value="Genomic_DNA"/>
</dbReference>
<dbReference type="PROSITE" id="PS51186">
    <property type="entry name" value="GNAT"/>
    <property type="match status" value="1"/>
</dbReference>
<dbReference type="SUPFAM" id="SSF55729">
    <property type="entry name" value="Acyl-CoA N-acyltransferases (Nat)"/>
    <property type="match status" value="1"/>
</dbReference>
<dbReference type="Proteomes" id="UP001478817">
    <property type="component" value="Unassembled WGS sequence"/>
</dbReference>